<keyword evidence="2" id="KW-1003">Cell membrane</keyword>
<dbReference type="PANTHER" id="PTHR30213:SF0">
    <property type="entry name" value="UPF0761 MEMBRANE PROTEIN YIHY"/>
    <property type="match status" value="1"/>
</dbReference>
<reference evidence="8 9" key="1">
    <citation type="submission" date="2020-08" db="EMBL/GenBank/DDBJ databases">
        <title>Functional genomics of gut bacteria from endangered species of beetles.</title>
        <authorList>
            <person name="Carlos-Shanley C."/>
        </authorList>
    </citation>
    <scope>NUCLEOTIDE SEQUENCE [LARGE SCALE GENOMIC DNA]</scope>
    <source>
        <strain evidence="8 9">S00245</strain>
    </source>
</reference>
<evidence type="ECO:0000256" key="1">
    <source>
        <dbReference type="ARBA" id="ARBA00004651"/>
    </source>
</evidence>
<dbReference type="AlphaFoldDB" id="A0A7W7K5S1"/>
<feature type="compositionally biased region" description="Basic and acidic residues" evidence="6">
    <location>
        <begin position="350"/>
        <end position="359"/>
    </location>
</feature>
<feature type="transmembrane region" description="Helical" evidence="7">
    <location>
        <begin position="105"/>
        <end position="129"/>
    </location>
</feature>
<evidence type="ECO:0000256" key="3">
    <source>
        <dbReference type="ARBA" id="ARBA00022692"/>
    </source>
</evidence>
<dbReference type="EMBL" id="JACHLR010000001">
    <property type="protein sequence ID" value="MBB4856706.1"/>
    <property type="molecule type" value="Genomic_DNA"/>
</dbReference>
<dbReference type="Pfam" id="PF03631">
    <property type="entry name" value="Virul_fac_BrkB"/>
    <property type="match status" value="1"/>
</dbReference>
<comment type="caution">
    <text evidence="8">The sequence shown here is derived from an EMBL/GenBank/DDBJ whole genome shotgun (WGS) entry which is preliminary data.</text>
</comment>
<evidence type="ECO:0000256" key="5">
    <source>
        <dbReference type="ARBA" id="ARBA00023136"/>
    </source>
</evidence>
<accession>A0A7W7K5S1</accession>
<proteinExistence type="predicted"/>
<feature type="region of interest" description="Disordered" evidence="6">
    <location>
        <begin position="329"/>
        <end position="359"/>
    </location>
</feature>
<evidence type="ECO:0000256" key="6">
    <source>
        <dbReference type="SAM" id="MobiDB-lite"/>
    </source>
</evidence>
<dbReference type="InterPro" id="IPR017039">
    <property type="entry name" value="Virul_fac_BrkB"/>
</dbReference>
<keyword evidence="5 7" id="KW-0472">Membrane</keyword>
<evidence type="ECO:0000256" key="4">
    <source>
        <dbReference type="ARBA" id="ARBA00022989"/>
    </source>
</evidence>
<evidence type="ECO:0000256" key="7">
    <source>
        <dbReference type="SAM" id="Phobius"/>
    </source>
</evidence>
<dbReference type="PANTHER" id="PTHR30213">
    <property type="entry name" value="INNER MEMBRANE PROTEIN YHJD"/>
    <property type="match status" value="1"/>
</dbReference>
<dbReference type="NCBIfam" id="TIGR00765">
    <property type="entry name" value="yihY_not_rbn"/>
    <property type="match status" value="1"/>
</dbReference>
<organism evidence="8 9">
    <name type="scientific">Novosphingobium chloroacetimidivorans</name>
    <dbReference type="NCBI Taxonomy" id="1428314"/>
    <lineage>
        <taxon>Bacteria</taxon>
        <taxon>Pseudomonadati</taxon>
        <taxon>Pseudomonadota</taxon>
        <taxon>Alphaproteobacteria</taxon>
        <taxon>Sphingomonadales</taxon>
        <taxon>Sphingomonadaceae</taxon>
        <taxon>Novosphingobium</taxon>
    </lineage>
</organism>
<sequence length="359" mass="38853">MTEAVADLVTATQDPPGSHASSPWSMPRAAWIKVLKRVYVMIGFHELGLLAAGLAFFVFLAITPLIAATVMIYGLIGDTASVQKQMEAIVHVVPAEAARLIQEQLLQIVTTSTGVTGFALLIALFFAVYGGMRAASGMISALNIINEEHETRSFLRLTLRAAGLTIAAVLIALTGLLSGGVFAWLQTQTGVFLGDATTLLFKLLTWAAAIALGTSGFALIMRYGPDRRPAKWRWLTPGSLLATLLWILVSFGFSLYVAYISDYNATYGSLSAIVVFLMWLFLSAYGVLLGALLNAEIERQTTCDTTVGPARPPGERGAVLADQIEERVPSREALDKRKRRHAEHVRRKADRAAGRPEHA</sequence>
<keyword evidence="3 7" id="KW-0812">Transmembrane</keyword>
<dbReference type="RefSeq" id="WP_312856960.1">
    <property type="nucleotide sequence ID" value="NZ_JACHLR010000001.1"/>
</dbReference>
<evidence type="ECO:0000313" key="8">
    <source>
        <dbReference type="EMBL" id="MBB4856706.1"/>
    </source>
</evidence>
<feature type="compositionally biased region" description="Basic residues" evidence="6">
    <location>
        <begin position="336"/>
        <end position="349"/>
    </location>
</feature>
<keyword evidence="4 7" id="KW-1133">Transmembrane helix</keyword>
<dbReference type="GO" id="GO:0005886">
    <property type="term" value="C:plasma membrane"/>
    <property type="evidence" value="ECO:0007669"/>
    <property type="project" value="UniProtKB-SubCell"/>
</dbReference>
<protein>
    <submittedName>
        <fullName evidence="8">Membrane protein</fullName>
    </submittedName>
</protein>
<name>A0A7W7K5S1_9SPHN</name>
<feature type="transmembrane region" description="Helical" evidence="7">
    <location>
        <begin position="47"/>
        <end position="76"/>
    </location>
</feature>
<feature type="transmembrane region" description="Helical" evidence="7">
    <location>
        <begin position="272"/>
        <end position="293"/>
    </location>
</feature>
<evidence type="ECO:0000256" key="2">
    <source>
        <dbReference type="ARBA" id="ARBA00022475"/>
    </source>
</evidence>
<gene>
    <name evidence="8" type="ORF">HNO88_000003</name>
</gene>
<feature type="transmembrane region" description="Helical" evidence="7">
    <location>
        <begin position="161"/>
        <end position="187"/>
    </location>
</feature>
<evidence type="ECO:0000313" key="9">
    <source>
        <dbReference type="Proteomes" id="UP000555448"/>
    </source>
</evidence>
<keyword evidence="9" id="KW-1185">Reference proteome</keyword>
<comment type="subcellular location">
    <subcellularLocation>
        <location evidence="1">Cell membrane</location>
        <topology evidence="1">Multi-pass membrane protein</topology>
    </subcellularLocation>
</comment>
<feature type="transmembrane region" description="Helical" evidence="7">
    <location>
        <begin position="199"/>
        <end position="220"/>
    </location>
</feature>
<feature type="transmembrane region" description="Helical" evidence="7">
    <location>
        <begin position="240"/>
        <end position="260"/>
    </location>
</feature>
<dbReference type="Proteomes" id="UP000555448">
    <property type="component" value="Unassembled WGS sequence"/>
</dbReference>